<dbReference type="HOGENOM" id="CLU_2475383_0_0_1"/>
<dbReference type="EnsemblMetazoa" id="SMAR009272-RA">
    <property type="protein sequence ID" value="SMAR009272-PA"/>
    <property type="gene ID" value="SMAR009272"/>
</dbReference>
<feature type="compositionally biased region" description="Basic residues" evidence="1">
    <location>
        <begin position="62"/>
        <end position="75"/>
    </location>
</feature>
<name>T1J6K0_STRMM</name>
<feature type="region of interest" description="Disordered" evidence="1">
    <location>
        <begin position="41"/>
        <end position="88"/>
    </location>
</feature>
<organism evidence="2 3">
    <name type="scientific">Strigamia maritima</name>
    <name type="common">European centipede</name>
    <name type="synonym">Geophilus maritimus</name>
    <dbReference type="NCBI Taxonomy" id="126957"/>
    <lineage>
        <taxon>Eukaryota</taxon>
        <taxon>Metazoa</taxon>
        <taxon>Ecdysozoa</taxon>
        <taxon>Arthropoda</taxon>
        <taxon>Myriapoda</taxon>
        <taxon>Chilopoda</taxon>
        <taxon>Pleurostigmophora</taxon>
        <taxon>Geophilomorpha</taxon>
        <taxon>Linotaeniidae</taxon>
        <taxon>Strigamia</taxon>
    </lineage>
</organism>
<dbReference type="EMBL" id="JH431878">
    <property type="status" value="NOT_ANNOTATED_CDS"/>
    <property type="molecule type" value="Genomic_DNA"/>
</dbReference>
<dbReference type="AlphaFoldDB" id="T1J6K0"/>
<proteinExistence type="predicted"/>
<evidence type="ECO:0000256" key="1">
    <source>
        <dbReference type="SAM" id="MobiDB-lite"/>
    </source>
</evidence>
<dbReference type="Proteomes" id="UP000014500">
    <property type="component" value="Unassembled WGS sequence"/>
</dbReference>
<sequence>MDAWSAWFCREWAVVVTRSASLKRLFESTVKNIDKNNCKLPVAVNDDNPPDTGHTTPPPLQRPKKPLKTTNKKNHTFSNKGGGVWLMA</sequence>
<evidence type="ECO:0000313" key="3">
    <source>
        <dbReference type="Proteomes" id="UP000014500"/>
    </source>
</evidence>
<evidence type="ECO:0000313" key="2">
    <source>
        <dbReference type="EnsemblMetazoa" id="SMAR009272-PA"/>
    </source>
</evidence>
<protein>
    <submittedName>
        <fullName evidence="2">Uncharacterized protein</fullName>
    </submittedName>
</protein>
<reference evidence="3" key="1">
    <citation type="submission" date="2011-05" db="EMBL/GenBank/DDBJ databases">
        <authorList>
            <person name="Richards S.R."/>
            <person name="Qu J."/>
            <person name="Jiang H."/>
            <person name="Jhangiani S.N."/>
            <person name="Agravi P."/>
            <person name="Goodspeed R."/>
            <person name="Gross S."/>
            <person name="Mandapat C."/>
            <person name="Jackson L."/>
            <person name="Mathew T."/>
            <person name="Pu L."/>
            <person name="Thornton R."/>
            <person name="Saada N."/>
            <person name="Wilczek-Boney K.B."/>
            <person name="Lee S."/>
            <person name="Kovar C."/>
            <person name="Wu Y."/>
            <person name="Scherer S.E."/>
            <person name="Worley K.C."/>
            <person name="Muzny D.M."/>
            <person name="Gibbs R."/>
        </authorList>
    </citation>
    <scope>NUCLEOTIDE SEQUENCE</scope>
    <source>
        <strain evidence="3">Brora</strain>
    </source>
</reference>
<accession>T1J6K0</accession>
<keyword evidence="3" id="KW-1185">Reference proteome</keyword>
<reference evidence="2" key="2">
    <citation type="submission" date="2015-02" db="UniProtKB">
        <authorList>
            <consortium name="EnsemblMetazoa"/>
        </authorList>
    </citation>
    <scope>IDENTIFICATION</scope>
</reference>